<dbReference type="Proteomes" id="UP000258127">
    <property type="component" value="Chromosome"/>
</dbReference>
<evidence type="ECO:0000259" key="1">
    <source>
        <dbReference type="Pfam" id="PF13503"/>
    </source>
</evidence>
<sequence length="293" mass="33146">MKDLFVEKLLRPLRQAEHYRLSAVLELSRLSTGQVESLVKRERGILCPLMQQDELSNVRQFGTGLYAATTNTTLQGQSDFFWELSEFATDAICGWIISALPAAALATHLAQANTVLAPDGQRYLLRYHTEQCLRVLHARKDLPGIVEWFAPIHSWWVPYPDADEEIWCCLMGGDRSATDELKNLTLDHACWEALAGDPLEHRLADQLKSSLTASGQSEQCHGVRLGRVRKYLAAARETGFIEQQDLITYVTYSALLGDRLTLDPIWQAAMKESLEQRLPLAQRLETHLHPLLR</sequence>
<feature type="domain" description="DUF4123" evidence="1">
    <location>
        <begin position="65"/>
        <end position="138"/>
    </location>
</feature>
<proteinExistence type="predicted"/>
<dbReference type="KEGG" id="ppv:NJ69_05005"/>
<dbReference type="AlphaFoldDB" id="A0AAI8KAF5"/>
<evidence type="ECO:0000313" key="3">
    <source>
        <dbReference type="Proteomes" id="UP000258127"/>
    </source>
</evidence>
<dbReference type="Pfam" id="PF13503">
    <property type="entry name" value="DUF4123"/>
    <property type="match status" value="1"/>
</dbReference>
<protein>
    <submittedName>
        <fullName evidence="2">DUF4123 domain-containing protein</fullName>
    </submittedName>
</protein>
<name>A0AAI8KAF5_9PSED</name>
<dbReference type="RefSeq" id="WP_039576701.1">
    <property type="nucleotide sequence ID" value="NZ_CP009747.1"/>
</dbReference>
<reference evidence="2 3" key="1">
    <citation type="submission" date="2018-08" db="EMBL/GenBank/DDBJ databases">
        <authorList>
            <person name="Lee Y."/>
            <person name="Kakembo D."/>
        </authorList>
    </citation>
    <scope>NUCLEOTIDE SEQUENCE [LARGE SCALE GENOMIC DNA]</scope>
    <source>
        <strain evidence="2 3">JBCS1880</strain>
    </source>
</reference>
<keyword evidence="3" id="KW-1185">Reference proteome</keyword>
<organism evidence="2 3">
    <name type="scientific">Pseudomonas parafulva</name>
    <dbReference type="NCBI Taxonomy" id="157782"/>
    <lineage>
        <taxon>Bacteria</taxon>
        <taxon>Pseudomonadati</taxon>
        <taxon>Pseudomonadota</taxon>
        <taxon>Gammaproteobacteria</taxon>
        <taxon>Pseudomonadales</taxon>
        <taxon>Pseudomonadaceae</taxon>
        <taxon>Pseudomonas</taxon>
    </lineage>
</organism>
<gene>
    <name evidence="2" type="ORF">DZC75_07850</name>
</gene>
<evidence type="ECO:0000313" key="2">
    <source>
        <dbReference type="EMBL" id="AXO87920.1"/>
    </source>
</evidence>
<dbReference type="InterPro" id="IPR025391">
    <property type="entry name" value="DUF4123"/>
</dbReference>
<accession>A0AAI8KAF5</accession>
<dbReference type="EMBL" id="CP031641">
    <property type="protein sequence ID" value="AXO87920.1"/>
    <property type="molecule type" value="Genomic_DNA"/>
</dbReference>